<dbReference type="PANTHER" id="PTHR10869">
    <property type="entry name" value="PROLYL 4-HYDROXYLASE ALPHA SUBUNIT"/>
    <property type="match status" value="1"/>
</dbReference>
<keyword evidence="6" id="KW-0408">Iron</keyword>
<protein>
    <submittedName>
        <fullName evidence="9">2OG-Fe(II) oxygenase</fullName>
    </submittedName>
</protein>
<sequence length="232" mass="26223">MSTLDQGPVRQHSAAASTASANTASRPTAEGETTVRGTDALRGLREVKPGSFILERPAALPPAFCEEVIARFEAHPEQQYAGRIGQLREENASVKKTTDLVVSNKDDWKDVDRMFFRSLGAAMLELREAFPYFKGPFKDIGYQVQRYRPGEYYHWHIDGGSHELSQRQLVALWYLNDVPGPGGETDFLFQQVSVRPERGKLVLFPPFWTHEHRAAQLREGLKYIATTWVVFA</sequence>
<reference evidence="9" key="2">
    <citation type="journal article" date="2020" name="Microorganisms">
        <title>Osmotic Adaptation and Compatible Solute Biosynthesis of Phototrophic Bacteria as Revealed from Genome Analyses.</title>
        <authorList>
            <person name="Imhoff J.F."/>
            <person name="Rahn T."/>
            <person name="Kunzel S."/>
            <person name="Keller A."/>
            <person name="Neulinger S.C."/>
        </authorList>
    </citation>
    <scope>NUCLEOTIDE SEQUENCE</scope>
    <source>
        <strain evidence="9">DSM 4395</strain>
    </source>
</reference>
<keyword evidence="5" id="KW-0560">Oxidoreductase</keyword>
<gene>
    <name evidence="9" type="ORF">CCR82_13965</name>
</gene>
<keyword evidence="2" id="KW-0479">Metal-binding</keyword>
<dbReference type="Gene3D" id="2.60.120.620">
    <property type="entry name" value="q2cbj1_9rhob like domain"/>
    <property type="match status" value="1"/>
</dbReference>
<evidence type="ECO:0000256" key="5">
    <source>
        <dbReference type="ARBA" id="ARBA00023002"/>
    </source>
</evidence>
<name>A0AAJ0UHI5_HALSE</name>
<evidence type="ECO:0000256" key="1">
    <source>
        <dbReference type="ARBA" id="ARBA00001961"/>
    </source>
</evidence>
<evidence type="ECO:0000313" key="9">
    <source>
        <dbReference type="EMBL" id="MBK5931593.1"/>
    </source>
</evidence>
<dbReference type="AlphaFoldDB" id="A0AAJ0UHI5"/>
<dbReference type="Pfam" id="PF13640">
    <property type="entry name" value="2OG-FeII_Oxy_3"/>
    <property type="match status" value="1"/>
</dbReference>
<evidence type="ECO:0000313" key="10">
    <source>
        <dbReference type="Proteomes" id="UP001296967"/>
    </source>
</evidence>
<dbReference type="EMBL" id="NHSF01000067">
    <property type="protein sequence ID" value="MBK5931593.1"/>
    <property type="molecule type" value="Genomic_DNA"/>
</dbReference>
<dbReference type="Proteomes" id="UP001296967">
    <property type="component" value="Unassembled WGS sequence"/>
</dbReference>
<reference evidence="9" key="1">
    <citation type="submission" date="2017-05" db="EMBL/GenBank/DDBJ databases">
        <authorList>
            <person name="Imhoff J.F."/>
            <person name="Rahn T."/>
            <person name="Kuenzel S."/>
            <person name="Neulinger S.C."/>
        </authorList>
    </citation>
    <scope>NUCLEOTIDE SEQUENCE</scope>
    <source>
        <strain evidence="9">DSM 4395</strain>
    </source>
</reference>
<organism evidence="9 10">
    <name type="scientific">Halochromatium salexigens</name>
    <name type="common">Chromatium salexigens</name>
    <dbReference type="NCBI Taxonomy" id="49447"/>
    <lineage>
        <taxon>Bacteria</taxon>
        <taxon>Pseudomonadati</taxon>
        <taxon>Pseudomonadota</taxon>
        <taxon>Gammaproteobacteria</taxon>
        <taxon>Chromatiales</taxon>
        <taxon>Chromatiaceae</taxon>
        <taxon>Halochromatium</taxon>
    </lineage>
</organism>
<dbReference type="GO" id="GO:0016705">
    <property type="term" value="F:oxidoreductase activity, acting on paired donors, with incorporation or reduction of molecular oxygen"/>
    <property type="evidence" value="ECO:0007669"/>
    <property type="project" value="InterPro"/>
</dbReference>
<dbReference type="SMART" id="SM00702">
    <property type="entry name" value="P4Hc"/>
    <property type="match status" value="1"/>
</dbReference>
<dbReference type="InterPro" id="IPR044862">
    <property type="entry name" value="Pro_4_hyd_alph_FE2OG_OXY"/>
</dbReference>
<keyword evidence="3" id="KW-0847">Vitamin C</keyword>
<comment type="caution">
    <text evidence="9">The sequence shown here is derived from an EMBL/GenBank/DDBJ whole genome shotgun (WGS) entry which is preliminary data.</text>
</comment>
<evidence type="ECO:0000256" key="6">
    <source>
        <dbReference type="ARBA" id="ARBA00023004"/>
    </source>
</evidence>
<feature type="domain" description="Fe2OG dioxygenase" evidence="8">
    <location>
        <begin position="136"/>
        <end position="231"/>
    </location>
</feature>
<dbReference type="GO" id="GO:0005506">
    <property type="term" value="F:iron ion binding"/>
    <property type="evidence" value="ECO:0007669"/>
    <property type="project" value="InterPro"/>
</dbReference>
<dbReference type="GO" id="GO:0051213">
    <property type="term" value="F:dioxygenase activity"/>
    <property type="evidence" value="ECO:0007669"/>
    <property type="project" value="UniProtKB-KW"/>
</dbReference>
<evidence type="ECO:0000256" key="2">
    <source>
        <dbReference type="ARBA" id="ARBA00022723"/>
    </source>
</evidence>
<evidence type="ECO:0000256" key="4">
    <source>
        <dbReference type="ARBA" id="ARBA00022964"/>
    </source>
</evidence>
<feature type="region of interest" description="Disordered" evidence="7">
    <location>
        <begin position="1"/>
        <end position="37"/>
    </location>
</feature>
<evidence type="ECO:0000256" key="3">
    <source>
        <dbReference type="ARBA" id="ARBA00022896"/>
    </source>
</evidence>
<keyword evidence="4" id="KW-0223">Dioxygenase</keyword>
<keyword evidence="10" id="KW-1185">Reference proteome</keyword>
<dbReference type="PROSITE" id="PS51471">
    <property type="entry name" value="FE2OG_OXY"/>
    <property type="match status" value="1"/>
</dbReference>
<evidence type="ECO:0000259" key="8">
    <source>
        <dbReference type="PROSITE" id="PS51471"/>
    </source>
</evidence>
<evidence type="ECO:0000256" key="7">
    <source>
        <dbReference type="SAM" id="MobiDB-lite"/>
    </source>
</evidence>
<comment type="cofactor">
    <cofactor evidence="1">
        <name>L-ascorbate</name>
        <dbReference type="ChEBI" id="CHEBI:38290"/>
    </cofactor>
</comment>
<dbReference type="InterPro" id="IPR045054">
    <property type="entry name" value="P4HA-like"/>
</dbReference>
<feature type="compositionally biased region" description="Low complexity" evidence="7">
    <location>
        <begin position="13"/>
        <end position="28"/>
    </location>
</feature>
<dbReference type="InterPro" id="IPR006620">
    <property type="entry name" value="Pro_4_hyd_alph"/>
</dbReference>
<dbReference type="PANTHER" id="PTHR10869:SF246">
    <property type="entry name" value="TRANSMEMBRANE PROLYL 4-HYDROXYLASE"/>
    <property type="match status" value="1"/>
</dbReference>
<dbReference type="GO" id="GO:0031418">
    <property type="term" value="F:L-ascorbic acid binding"/>
    <property type="evidence" value="ECO:0007669"/>
    <property type="project" value="UniProtKB-KW"/>
</dbReference>
<accession>A0AAJ0UHI5</accession>
<proteinExistence type="predicted"/>
<dbReference type="InterPro" id="IPR005123">
    <property type="entry name" value="Oxoglu/Fe-dep_dioxygenase_dom"/>
</dbReference>